<evidence type="ECO:0000313" key="7">
    <source>
        <dbReference type="EMBL" id="AMK15101.1"/>
    </source>
</evidence>
<reference evidence="7 9" key="1">
    <citation type="journal article" date="2016" name="Genome Announc.">
        <title>Draft Genome Sequence of the Rumen Methanogen Methanobrevibacter olleyae YLM1.</title>
        <authorList>
            <person name="Kelly W.J."/>
            <person name="Li D."/>
            <person name="Lambie S.C."/>
            <person name="Cox F."/>
            <person name="Attwood G.T."/>
            <person name="Altermann E."/>
            <person name="Leahy S.C."/>
        </authorList>
    </citation>
    <scope>NUCLEOTIDE SEQUENCE [LARGE SCALE GENOMIC DNA]</scope>
    <source>
        <strain evidence="7 9">YLM1</strain>
    </source>
</reference>
<name>A0A126QYJ8_METOL</name>
<proteinExistence type="inferred from homology"/>
<evidence type="ECO:0000259" key="6">
    <source>
        <dbReference type="Pfam" id="PF03358"/>
    </source>
</evidence>
<evidence type="ECO:0000256" key="4">
    <source>
        <dbReference type="ARBA" id="ARBA00022643"/>
    </source>
</evidence>
<dbReference type="Proteomes" id="UP000066376">
    <property type="component" value="Chromosome"/>
</dbReference>
<accession>A0A126QYJ8</accession>
<dbReference type="STRING" id="294671.YLM1_0544"/>
<dbReference type="AlphaFoldDB" id="A0A126QYJ8"/>
<dbReference type="PATRIC" id="fig|294671.3.peg.564"/>
<dbReference type="Gene3D" id="3.40.50.360">
    <property type="match status" value="1"/>
</dbReference>
<gene>
    <name evidence="8" type="ORF">SAMN02910297_01713</name>
    <name evidence="7" type="ORF">YLM1_0544</name>
</gene>
<comment type="similarity">
    <text evidence="5">Belongs to the SsuE family. Isf subfamily.</text>
</comment>
<dbReference type="EMBL" id="CP014265">
    <property type="protein sequence ID" value="AMK15101.1"/>
    <property type="molecule type" value="Genomic_DNA"/>
</dbReference>
<reference evidence="8" key="4">
    <citation type="submission" date="2016-10" db="EMBL/GenBank/DDBJ databases">
        <authorList>
            <person name="de Groot N.N."/>
        </authorList>
    </citation>
    <scope>NUCLEOTIDE SEQUENCE [LARGE SCALE GENOMIC DNA]</scope>
    <source>
        <strain evidence="8">DSM 16632</strain>
    </source>
</reference>
<organism evidence="7 9">
    <name type="scientific">Methanobrevibacter olleyae</name>
    <dbReference type="NCBI Taxonomy" id="294671"/>
    <lineage>
        <taxon>Archaea</taxon>
        <taxon>Methanobacteriati</taxon>
        <taxon>Methanobacteriota</taxon>
        <taxon>Methanomada group</taxon>
        <taxon>Methanobacteria</taxon>
        <taxon>Methanobacteriales</taxon>
        <taxon>Methanobacteriaceae</taxon>
        <taxon>Methanobrevibacter</taxon>
    </lineage>
</organism>
<evidence type="ECO:0000256" key="5">
    <source>
        <dbReference type="ARBA" id="ARBA00038292"/>
    </source>
</evidence>
<dbReference type="Pfam" id="PF03358">
    <property type="entry name" value="FMN_red"/>
    <property type="match status" value="1"/>
</dbReference>
<dbReference type="SUPFAM" id="SSF52218">
    <property type="entry name" value="Flavoproteins"/>
    <property type="match status" value="1"/>
</dbReference>
<comment type="cofactor">
    <cofactor evidence="1">
        <name>FMN</name>
        <dbReference type="ChEBI" id="CHEBI:58210"/>
    </cofactor>
</comment>
<keyword evidence="3" id="KW-0285">Flavoprotein</keyword>
<evidence type="ECO:0000256" key="2">
    <source>
        <dbReference type="ARBA" id="ARBA00001966"/>
    </source>
</evidence>
<reference evidence="9" key="2">
    <citation type="submission" date="2016-02" db="EMBL/GenBank/DDBJ databases">
        <title>The draft genome sequence of the rumen methanogen Methanobrevibacter olleyae YLM1.</title>
        <authorList>
            <consortium name="New Zealand Agricultural Greenhouse Gas Research Centre/Pastoral Greenhouse Gas Research Consortium"/>
            <person name="Kelly W.J."/>
            <person name="Li D."/>
            <person name="Lambie S.C."/>
            <person name="Attwood G.T."/>
            <person name="Altermann E."/>
            <person name="Leahy S.C."/>
        </authorList>
    </citation>
    <scope>NUCLEOTIDE SEQUENCE [LARGE SCALE GENOMIC DNA]</scope>
    <source>
        <strain evidence="9">YLM1</strain>
    </source>
</reference>
<keyword evidence="9" id="KW-1185">Reference proteome</keyword>
<evidence type="ECO:0000256" key="3">
    <source>
        <dbReference type="ARBA" id="ARBA00022630"/>
    </source>
</evidence>
<dbReference type="GeneID" id="28488844"/>
<evidence type="ECO:0000256" key="1">
    <source>
        <dbReference type="ARBA" id="ARBA00001917"/>
    </source>
</evidence>
<dbReference type="InterPro" id="IPR051796">
    <property type="entry name" value="ISF_SsuE-like"/>
</dbReference>
<dbReference type="InterPro" id="IPR005025">
    <property type="entry name" value="FMN_Rdtase-like_dom"/>
</dbReference>
<dbReference type="OrthoDB" id="9059at2157"/>
<comment type="cofactor">
    <cofactor evidence="2">
        <name>[4Fe-4S] cluster</name>
        <dbReference type="ChEBI" id="CHEBI:49883"/>
    </cofactor>
</comment>
<dbReference type="InterPro" id="IPR029039">
    <property type="entry name" value="Flavoprotein-like_sf"/>
</dbReference>
<dbReference type="Proteomes" id="UP000183442">
    <property type="component" value="Unassembled WGS sequence"/>
</dbReference>
<dbReference type="EMBL" id="FOTL01000036">
    <property type="protein sequence ID" value="SFL76832.1"/>
    <property type="molecule type" value="Genomic_DNA"/>
</dbReference>
<dbReference type="RefSeq" id="WP_067146066.1">
    <property type="nucleotide sequence ID" value="NZ_CP014265.1"/>
</dbReference>
<protein>
    <submittedName>
        <fullName evidence="8">Multimeric flavodoxin WrbA</fullName>
    </submittedName>
    <submittedName>
        <fullName evidence="7">NADPH-dependent FMN reductase</fullName>
    </submittedName>
</protein>
<dbReference type="PANTHER" id="PTHR43278:SF2">
    <property type="entry name" value="IRON-SULFUR FLAVOPROTEIN"/>
    <property type="match status" value="1"/>
</dbReference>
<reference evidence="10" key="3">
    <citation type="submission" date="2016-10" db="EMBL/GenBank/DDBJ databases">
        <authorList>
            <person name="Varghese N."/>
        </authorList>
    </citation>
    <scope>NUCLEOTIDE SEQUENCE [LARGE SCALE GENOMIC DNA]</scope>
    <source>
        <strain evidence="10">DSM 16632</strain>
    </source>
</reference>
<sequence length="180" mass="19731">MKIIALQGSPRIGGNCDVLMDEMIKGAEENGHEVVKHYLEKEDIASCKACLFCAENPDCVREDDGNKIINELVAADGVIFASPIYYGQMTSQAKTIIDRFYAIGQNPDKSLSGKAALIFTENQAEGTYKDYIELTKFSPFTFMGYEVIGHVDAGTAGPAGIVAEEQEDKLKEAYELGKQF</sequence>
<evidence type="ECO:0000313" key="9">
    <source>
        <dbReference type="Proteomes" id="UP000066376"/>
    </source>
</evidence>
<dbReference type="PANTHER" id="PTHR43278">
    <property type="entry name" value="NAD(P)H-DEPENDENT FMN-CONTAINING OXIDOREDUCTASE YWQN-RELATED"/>
    <property type="match status" value="1"/>
</dbReference>
<evidence type="ECO:0000313" key="10">
    <source>
        <dbReference type="Proteomes" id="UP000183442"/>
    </source>
</evidence>
<dbReference type="KEGG" id="mol:YLM1_0544"/>
<keyword evidence="4" id="KW-0288">FMN</keyword>
<evidence type="ECO:0000313" key="8">
    <source>
        <dbReference type="EMBL" id="SFL76832.1"/>
    </source>
</evidence>
<feature type="domain" description="NADPH-dependent FMN reductase-like" evidence="6">
    <location>
        <begin position="1"/>
        <end position="119"/>
    </location>
</feature>
<dbReference type="GO" id="GO:0016491">
    <property type="term" value="F:oxidoreductase activity"/>
    <property type="evidence" value="ECO:0007669"/>
    <property type="project" value="InterPro"/>
</dbReference>